<evidence type="ECO:0000259" key="10">
    <source>
        <dbReference type="PROSITE" id="PS50902"/>
    </source>
</evidence>
<evidence type="ECO:0000256" key="1">
    <source>
        <dbReference type="ARBA" id="ARBA00004816"/>
    </source>
</evidence>
<evidence type="ECO:0000256" key="8">
    <source>
        <dbReference type="ARBA" id="ARBA00032755"/>
    </source>
</evidence>
<comment type="similarity">
    <text evidence="2">Belongs to the WrbA family.</text>
</comment>
<sequence length="480" mass="50478">MAKAIADGARSVGAKVELYQVPELLSEAALDAAGARGPQQEWAELPFATEECLRDADAIIFGSPVRFGNVTAQMRNFLDRTARLWLSGALVGKVGSAFVSAGTQHGGHETAIQSMHTTLLYHGMYIVGLPYTEPQLVAMDAIVGGSPFGASFTTGTDGSREMSQADIALCQAQGKRVALIAHKISSRVATRHCDPGLERANLSGKSCGRTADSDRSYPPLFLFEMSHQDDTTIARRGISHLDLTELGDKATDADVVALCARAHGPHGNTAAVCVWPRSVPAAKTALHGTPIKVATVVNFPSGDEPVAKVVADTQRTIADGADEVDLVIPYKSFKRGETQPTVEMIAAVRAAVPANRTLKVILETGELQEAALIASASRIAIEQGANFIKTSTGKSPVSATLAATEIMLNAIKESHRPVGLKPSGGIRTLADARHYLEQADAILGPAWATPATFRFGASGLLTALQAALQGNSTVVSHAAY</sequence>
<comment type="catalytic activity">
    <reaction evidence="9">
        <text>2-deoxy-D-ribose 5-phosphate = D-glyceraldehyde 3-phosphate + acetaldehyde</text>
        <dbReference type="Rhea" id="RHEA:12821"/>
        <dbReference type="ChEBI" id="CHEBI:15343"/>
        <dbReference type="ChEBI" id="CHEBI:59776"/>
        <dbReference type="ChEBI" id="CHEBI:62877"/>
        <dbReference type="EC" id="4.1.2.4"/>
    </reaction>
</comment>
<dbReference type="Gene3D" id="3.40.50.360">
    <property type="match status" value="1"/>
</dbReference>
<keyword evidence="6" id="KW-0704">Schiff base</keyword>
<evidence type="ECO:0000313" key="12">
    <source>
        <dbReference type="Proteomes" id="UP001141327"/>
    </source>
</evidence>
<comment type="caution">
    <text evidence="11">The sequence shown here is derived from an EMBL/GenBank/DDBJ whole genome shotgun (WGS) entry which is preliminary data.</text>
</comment>
<keyword evidence="5" id="KW-0456">Lyase</keyword>
<reference evidence="11" key="1">
    <citation type="journal article" date="2022" name="bioRxiv">
        <title>Genomics of Preaxostyla Flagellates Illuminates Evolutionary Transitions and the Path Towards Mitochondrial Loss.</title>
        <authorList>
            <person name="Novak L.V.F."/>
            <person name="Treitli S.C."/>
            <person name="Pyrih J."/>
            <person name="Halakuc P."/>
            <person name="Pipaliya S.V."/>
            <person name="Vacek V."/>
            <person name="Brzon O."/>
            <person name="Soukal P."/>
            <person name="Eme L."/>
            <person name="Dacks J.B."/>
            <person name="Karnkowska A."/>
            <person name="Elias M."/>
            <person name="Hampl V."/>
        </authorList>
    </citation>
    <scope>NUCLEOTIDE SEQUENCE</scope>
    <source>
        <strain evidence="11">RCP-MX</strain>
    </source>
</reference>
<dbReference type="InterPro" id="IPR005025">
    <property type="entry name" value="FMN_Rdtase-like_dom"/>
</dbReference>
<gene>
    <name evidence="11" type="ORF">PAPYR_5681</name>
</gene>
<dbReference type="InterPro" id="IPR008254">
    <property type="entry name" value="Flavodoxin/NO_synth"/>
</dbReference>
<evidence type="ECO:0000256" key="9">
    <source>
        <dbReference type="ARBA" id="ARBA00048791"/>
    </source>
</evidence>
<dbReference type="InterPro" id="IPR002915">
    <property type="entry name" value="DeoC/FbaB/LacD_aldolase"/>
</dbReference>
<dbReference type="SUPFAM" id="SSF51569">
    <property type="entry name" value="Aldolase"/>
    <property type="match status" value="1"/>
</dbReference>
<proteinExistence type="inferred from homology"/>
<dbReference type="SMART" id="SM01133">
    <property type="entry name" value="DeoC"/>
    <property type="match status" value="1"/>
</dbReference>
<evidence type="ECO:0000256" key="7">
    <source>
        <dbReference type="ARBA" id="ARBA00031814"/>
    </source>
</evidence>
<dbReference type="InterPro" id="IPR013785">
    <property type="entry name" value="Aldolase_TIM"/>
</dbReference>
<protein>
    <recommendedName>
        <fullName evidence="4">deoxyribose-phosphate aldolase</fullName>
        <ecNumber evidence="4">4.1.2.4</ecNumber>
    </recommendedName>
    <alternativeName>
        <fullName evidence="8">2-deoxy-D-ribose 5-phosphate aldolase</fullName>
    </alternativeName>
    <alternativeName>
        <fullName evidence="7">Phosphodeoxyriboaldolase</fullName>
    </alternativeName>
</protein>
<dbReference type="PANTHER" id="PTHR10889">
    <property type="entry name" value="DEOXYRIBOSE-PHOSPHATE ALDOLASE"/>
    <property type="match status" value="1"/>
</dbReference>
<comment type="pathway">
    <text evidence="1">Carbohydrate degradation; 2-deoxy-D-ribose 1-phosphate degradation; D-glyceraldehyde 3-phosphate and acetaldehyde from 2-deoxy-alpha-D-ribose 1-phosphate: step 2/2.</text>
</comment>
<evidence type="ECO:0000256" key="5">
    <source>
        <dbReference type="ARBA" id="ARBA00023239"/>
    </source>
</evidence>
<name>A0ABQ8ULX1_9EUKA</name>
<comment type="similarity">
    <text evidence="3">Belongs to the DeoC/FbaB aldolase family. DeoC type 2 subfamily.</text>
</comment>
<feature type="domain" description="Flavodoxin-like" evidence="10">
    <location>
        <begin position="1"/>
        <end position="178"/>
    </location>
</feature>
<evidence type="ECO:0000313" key="11">
    <source>
        <dbReference type="EMBL" id="KAJ4458495.1"/>
    </source>
</evidence>
<keyword evidence="12" id="KW-1185">Reference proteome</keyword>
<evidence type="ECO:0000256" key="2">
    <source>
        <dbReference type="ARBA" id="ARBA00006961"/>
    </source>
</evidence>
<dbReference type="NCBIfam" id="TIGR01755">
    <property type="entry name" value="flav_wrbA"/>
    <property type="match status" value="1"/>
</dbReference>
<evidence type="ECO:0000256" key="4">
    <source>
        <dbReference type="ARBA" id="ARBA00012515"/>
    </source>
</evidence>
<dbReference type="CDD" id="cd00959">
    <property type="entry name" value="DeoC"/>
    <property type="match status" value="1"/>
</dbReference>
<dbReference type="InterPro" id="IPR010089">
    <property type="entry name" value="Flavoprotein_WrbA-like"/>
</dbReference>
<evidence type="ECO:0000256" key="6">
    <source>
        <dbReference type="ARBA" id="ARBA00023270"/>
    </source>
</evidence>
<dbReference type="EMBL" id="JAPMOS010000028">
    <property type="protein sequence ID" value="KAJ4458495.1"/>
    <property type="molecule type" value="Genomic_DNA"/>
</dbReference>
<organism evidence="11 12">
    <name type="scientific">Paratrimastix pyriformis</name>
    <dbReference type="NCBI Taxonomy" id="342808"/>
    <lineage>
        <taxon>Eukaryota</taxon>
        <taxon>Metamonada</taxon>
        <taxon>Preaxostyla</taxon>
        <taxon>Paratrimastigidae</taxon>
        <taxon>Paratrimastix</taxon>
    </lineage>
</organism>
<dbReference type="InterPro" id="IPR011343">
    <property type="entry name" value="DeoC"/>
</dbReference>
<dbReference type="EC" id="4.1.2.4" evidence="4"/>
<dbReference type="Proteomes" id="UP001141327">
    <property type="component" value="Unassembled WGS sequence"/>
</dbReference>
<dbReference type="InterPro" id="IPR029039">
    <property type="entry name" value="Flavoprotein-like_sf"/>
</dbReference>
<dbReference type="NCBIfam" id="NF002999">
    <property type="entry name" value="PRK03767.1"/>
    <property type="match status" value="1"/>
</dbReference>
<dbReference type="PANTHER" id="PTHR10889:SF3">
    <property type="entry name" value="DEOXYRIBOSE-PHOSPHATE ALDOLASE"/>
    <property type="match status" value="1"/>
</dbReference>
<evidence type="ECO:0000256" key="3">
    <source>
        <dbReference type="ARBA" id="ARBA00009473"/>
    </source>
</evidence>
<accession>A0ABQ8ULX1</accession>
<dbReference type="SUPFAM" id="SSF52218">
    <property type="entry name" value="Flavoproteins"/>
    <property type="match status" value="1"/>
</dbReference>
<dbReference type="NCBIfam" id="TIGR00126">
    <property type="entry name" value="deoC"/>
    <property type="match status" value="1"/>
</dbReference>
<dbReference type="Pfam" id="PF03358">
    <property type="entry name" value="FMN_red"/>
    <property type="match status" value="1"/>
</dbReference>
<dbReference type="Pfam" id="PF01791">
    <property type="entry name" value="DeoC"/>
    <property type="match status" value="1"/>
</dbReference>
<dbReference type="Gene3D" id="3.20.20.70">
    <property type="entry name" value="Aldolase class I"/>
    <property type="match status" value="1"/>
</dbReference>
<dbReference type="PROSITE" id="PS50902">
    <property type="entry name" value="FLAVODOXIN_LIKE"/>
    <property type="match status" value="1"/>
</dbReference>